<gene>
    <name evidence="12" type="primary">NCAS0D04410</name>
    <name evidence="12" type="ordered locus">NCAS_0D04410</name>
</gene>
<keyword evidence="13" id="KW-1185">Reference proteome</keyword>
<feature type="domain" description="18S rRNA (guanine(1575)-N(7))-methyltransferase Bud23 C-terminal" evidence="11">
    <location>
        <begin position="222"/>
        <end position="273"/>
    </location>
</feature>
<evidence type="ECO:0000313" key="13">
    <source>
        <dbReference type="Proteomes" id="UP000001640"/>
    </source>
</evidence>
<dbReference type="GO" id="GO:0016435">
    <property type="term" value="F:rRNA (guanine) methyltransferase activity"/>
    <property type="evidence" value="ECO:0007669"/>
    <property type="project" value="EnsemblFungi"/>
</dbReference>
<dbReference type="Pfam" id="PF08241">
    <property type="entry name" value="Methyltransf_11"/>
    <property type="match status" value="1"/>
</dbReference>
<dbReference type="InterPro" id="IPR039769">
    <property type="entry name" value="Bud23-like"/>
</dbReference>
<comment type="subcellular location">
    <subcellularLocation>
        <location evidence="2">Cytoplasm</location>
    </subcellularLocation>
    <subcellularLocation>
        <location evidence="1">Nucleus</location>
    </subcellularLocation>
</comment>
<dbReference type="STRING" id="1064592.G0VEN1"/>
<dbReference type="RefSeq" id="XP_003676383.1">
    <property type="nucleotide sequence ID" value="XM_003676335.1"/>
</dbReference>
<reference evidence="12 13" key="1">
    <citation type="journal article" date="2011" name="Proc. Natl. Acad. Sci. U.S.A.">
        <title>Evolutionary erosion of yeast sex chromosomes by mating-type switching accidents.</title>
        <authorList>
            <person name="Gordon J.L."/>
            <person name="Armisen D."/>
            <person name="Proux-Wera E."/>
            <person name="Oheigeartaigh S.S."/>
            <person name="Byrne K.P."/>
            <person name="Wolfe K.H."/>
        </authorList>
    </citation>
    <scope>NUCLEOTIDE SEQUENCE [LARGE SCALE GENOMIC DNA]</scope>
    <source>
        <strain evidence="13">ATCC 76901 / BCRC 22586 / CBS 4309 / NBRC 1992 / NRRL Y-12630</strain>
    </source>
</reference>
<dbReference type="SUPFAM" id="SSF53335">
    <property type="entry name" value="S-adenosyl-L-methionine-dependent methyltransferases"/>
    <property type="match status" value="1"/>
</dbReference>
<keyword evidence="8" id="KW-0539">Nucleus</keyword>
<organism evidence="12 13">
    <name type="scientific">Naumovozyma castellii</name>
    <name type="common">Yeast</name>
    <name type="synonym">Saccharomyces castellii</name>
    <dbReference type="NCBI Taxonomy" id="27288"/>
    <lineage>
        <taxon>Eukaryota</taxon>
        <taxon>Fungi</taxon>
        <taxon>Dikarya</taxon>
        <taxon>Ascomycota</taxon>
        <taxon>Saccharomycotina</taxon>
        <taxon>Saccharomycetes</taxon>
        <taxon>Saccharomycetales</taxon>
        <taxon>Saccharomycetaceae</taxon>
        <taxon>Naumovozyma</taxon>
    </lineage>
</organism>
<dbReference type="InterPro" id="IPR022238">
    <property type="entry name" value="Bud23_C"/>
</dbReference>
<dbReference type="GO" id="GO:0043527">
    <property type="term" value="C:tRNA methyltransferase complex"/>
    <property type="evidence" value="ECO:0007669"/>
    <property type="project" value="EnsemblFungi"/>
</dbReference>
<dbReference type="GO" id="GO:0005730">
    <property type="term" value="C:nucleolus"/>
    <property type="evidence" value="ECO:0007669"/>
    <property type="project" value="EnsemblFungi"/>
</dbReference>
<dbReference type="InterPro" id="IPR013216">
    <property type="entry name" value="Methyltransf_11"/>
</dbReference>
<dbReference type="GO" id="GO:0070476">
    <property type="term" value="P:rRNA (guanine-N7)-methylation"/>
    <property type="evidence" value="ECO:0007669"/>
    <property type="project" value="EnsemblFungi"/>
</dbReference>
<dbReference type="CDD" id="cd02440">
    <property type="entry name" value="AdoMet_MTases"/>
    <property type="match status" value="1"/>
</dbReference>
<reference key="2">
    <citation type="submission" date="2011-08" db="EMBL/GenBank/DDBJ databases">
        <title>Genome sequence of Naumovozyma castellii.</title>
        <authorList>
            <person name="Gordon J.L."/>
            <person name="Armisen D."/>
            <person name="Proux-Wera E."/>
            <person name="OhEigeartaigh S.S."/>
            <person name="Byrne K.P."/>
            <person name="Wolfe K.H."/>
        </authorList>
    </citation>
    <scope>NUCLEOTIDE SEQUENCE</scope>
    <source>
        <strain>Type strain:CBS 4309</strain>
    </source>
</reference>
<dbReference type="FunCoup" id="G0VEN1">
    <property type="interactions" value="1057"/>
</dbReference>
<dbReference type="OMA" id="WIQEKKE"/>
<evidence type="ECO:0000256" key="7">
    <source>
        <dbReference type="ARBA" id="ARBA00022691"/>
    </source>
</evidence>
<feature type="region of interest" description="Disordered" evidence="9">
    <location>
        <begin position="233"/>
        <end position="276"/>
    </location>
</feature>
<dbReference type="GeneID" id="96903628"/>
<evidence type="ECO:0000256" key="2">
    <source>
        <dbReference type="ARBA" id="ARBA00004496"/>
    </source>
</evidence>
<evidence type="ECO:0000256" key="5">
    <source>
        <dbReference type="ARBA" id="ARBA00022603"/>
    </source>
</evidence>
<feature type="compositionally biased region" description="Basic and acidic residues" evidence="9">
    <location>
        <begin position="238"/>
        <end position="251"/>
    </location>
</feature>
<dbReference type="InParanoid" id="G0VEN1"/>
<evidence type="ECO:0008006" key="14">
    <source>
        <dbReference type="Google" id="ProtNLM"/>
    </source>
</evidence>
<feature type="domain" description="Methyltransferase type 11" evidence="10">
    <location>
        <begin position="52"/>
        <end position="155"/>
    </location>
</feature>
<evidence type="ECO:0000313" key="12">
    <source>
        <dbReference type="EMBL" id="CCC70022.1"/>
    </source>
</evidence>
<evidence type="ECO:0000256" key="3">
    <source>
        <dbReference type="ARBA" id="ARBA00005547"/>
    </source>
</evidence>
<evidence type="ECO:0000256" key="1">
    <source>
        <dbReference type="ARBA" id="ARBA00004123"/>
    </source>
</evidence>
<proteinExistence type="inferred from homology"/>
<dbReference type="Gene3D" id="3.40.50.150">
    <property type="entry name" value="Vaccinia Virus protein VP39"/>
    <property type="match status" value="1"/>
</dbReference>
<dbReference type="GO" id="GO:0005737">
    <property type="term" value="C:cytoplasm"/>
    <property type="evidence" value="ECO:0007669"/>
    <property type="project" value="UniProtKB-SubCell"/>
</dbReference>
<dbReference type="FunFam" id="3.40.50.150:FF:000017">
    <property type="entry name" value="probable 18S rRNA (Guanine-N(7))-methyltransferase"/>
    <property type="match status" value="1"/>
</dbReference>
<dbReference type="OrthoDB" id="2877at2759"/>
<dbReference type="PANTHER" id="PTHR12734:SF0">
    <property type="entry name" value="18S RRNA (GUANINE-N(7))-METHYLTRANSFERASE-RELATED"/>
    <property type="match status" value="1"/>
</dbReference>
<dbReference type="GO" id="GO:0000447">
    <property type="term" value="P:endonucleolytic cleavage in ITS1 to separate SSU-rRNA from 5.8S rRNA and LSU-rRNA from tricistronic rRNA transcript (SSU-rRNA, 5.8S rRNA, LSU-rRNA)"/>
    <property type="evidence" value="ECO:0007669"/>
    <property type="project" value="EnsemblFungi"/>
</dbReference>
<dbReference type="PANTHER" id="PTHR12734">
    <property type="entry name" value="METHYLTRANSFERASE-RELATED"/>
    <property type="match status" value="1"/>
</dbReference>
<keyword evidence="7" id="KW-0949">S-adenosyl-L-methionine</keyword>
<keyword evidence="4" id="KW-0963">Cytoplasm</keyword>
<comment type="similarity">
    <text evidence="3">Belongs to the class I-like SAM-binding methyltransferase superfamily. BUD23/WBSCR22 family.</text>
</comment>
<sequence>MSRPEDLAPPEYFYNDSESKKYTSSTRVQHIQAKMTLRALELLNIPPNSFILDIGCGSGLSGEILSEEGDHMWCGIDISPSMLATGLERELEGDLMLQDMGAGIPFRAGSFDAAISISAIQWLCNADTSYNDPKRRLMRFFNSLFAALKKGGKFAAQFYPKDDEQIDQILQAAKVAGFNGGLVIDDPESKKNKKYYLVLSAGAPRNDDRQVNLDGVTMDAQENDDPNALRMKKHKRGKVMESSKDYIQRKKDLMKRRGRKVAKDSKFTGRKRRPRF</sequence>
<dbReference type="Pfam" id="PF12589">
    <property type="entry name" value="WBS_methylT"/>
    <property type="match status" value="1"/>
</dbReference>
<dbReference type="GO" id="GO:0000056">
    <property type="term" value="P:ribosomal small subunit export from nucleus"/>
    <property type="evidence" value="ECO:0007669"/>
    <property type="project" value="EnsemblFungi"/>
</dbReference>
<name>G0VEN1_NAUCA</name>
<dbReference type="AlphaFoldDB" id="G0VEN1"/>
<dbReference type="InterPro" id="IPR029063">
    <property type="entry name" value="SAM-dependent_MTases_sf"/>
</dbReference>
<evidence type="ECO:0000256" key="4">
    <source>
        <dbReference type="ARBA" id="ARBA00022490"/>
    </source>
</evidence>
<keyword evidence="6" id="KW-0808">Transferase</keyword>
<evidence type="ECO:0000256" key="6">
    <source>
        <dbReference type="ARBA" id="ARBA00022679"/>
    </source>
</evidence>
<evidence type="ECO:0000256" key="9">
    <source>
        <dbReference type="SAM" id="MobiDB-lite"/>
    </source>
</evidence>
<keyword evidence="5" id="KW-0489">Methyltransferase</keyword>
<evidence type="ECO:0000256" key="8">
    <source>
        <dbReference type="ARBA" id="ARBA00023242"/>
    </source>
</evidence>
<dbReference type="HOGENOM" id="CLU_055194_0_2_1"/>
<evidence type="ECO:0000259" key="10">
    <source>
        <dbReference type="Pfam" id="PF08241"/>
    </source>
</evidence>
<protein>
    <recommendedName>
        <fullName evidence="14">Methyltransferase type 11 domain-containing protein</fullName>
    </recommendedName>
</protein>
<dbReference type="EMBL" id="HE576755">
    <property type="protein sequence ID" value="CCC70022.1"/>
    <property type="molecule type" value="Genomic_DNA"/>
</dbReference>
<evidence type="ECO:0000259" key="11">
    <source>
        <dbReference type="Pfam" id="PF12589"/>
    </source>
</evidence>
<dbReference type="eggNOG" id="KOG1541">
    <property type="taxonomic scope" value="Eukaryota"/>
</dbReference>
<dbReference type="Proteomes" id="UP000001640">
    <property type="component" value="Chromosome 4"/>
</dbReference>
<accession>G0VEN1</accession>
<dbReference type="KEGG" id="ncs:NCAS_0D04410"/>